<feature type="region of interest" description="Disordered" evidence="1">
    <location>
        <begin position="1346"/>
        <end position="1380"/>
    </location>
</feature>
<feature type="compositionally biased region" description="Polar residues" evidence="1">
    <location>
        <begin position="566"/>
        <end position="584"/>
    </location>
</feature>
<evidence type="ECO:0000256" key="1">
    <source>
        <dbReference type="SAM" id="MobiDB-lite"/>
    </source>
</evidence>
<feature type="compositionally biased region" description="Polar residues" evidence="1">
    <location>
        <begin position="1136"/>
        <end position="1145"/>
    </location>
</feature>
<accession>A0A8K0CCI1</accession>
<protein>
    <recommendedName>
        <fullName evidence="2">Zinc finger protein Rlf/292/654 TPR repeats domain-containing protein</fullName>
    </recommendedName>
</protein>
<dbReference type="Pfam" id="PF25580">
    <property type="entry name" value="TPR_Rlf"/>
    <property type="match status" value="1"/>
</dbReference>
<evidence type="ECO:0000313" key="4">
    <source>
        <dbReference type="Proteomes" id="UP000801492"/>
    </source>
</evidence>
<comment type="caution">
    <text evidence="3">The sequence shown here is derived from an EMBL/GenBank/DDBJ whole genome shotgun (WGS) entry which is preliminary data.</text>
</comment>
<sequence>MNMISENTSTEYNAFKRLEFVLNNKSESFPNKVESLIQVWIQVSQCRLTEHKQYVVHLMDWLKLHTLNIVLTGDWKKFKDTYEEKLLRVVKHCEMLLLHSNNIYSLRCRKLAEVIKDPWGNPTLNRLLNDPEVVIGPQEIEFFSMETGYLISTRLRKLCESHCEDLALNLVSAFMQCQEMAEAQHFSMNATEDQKRFILDVYIALLYKYKKTELIISKLKNLSLMEGLELLKRFAHKRVNISKIWRHSNRIAHLAAQVYVTAAVVKPPEESVTILETLLDTWFSLNEATENLDSLMSAIRRIIQPADSAVHLYIFCEAVHKKFGARMKTFTIELYIRALTTGMNDLERQKNEDDTVKVAETTRQLAHGFLCLADVLEEHTKVSRECVLTSFSLQPTEATLDRIVRLAELSGHEVLDTGQNWKCKLHPPVRPTDELCWKCDVCGDYMSQPHFEAVLNTNTALNEALTAEQLGLSSQLCDDLVVVLSSPRYQLFNWLLRWQDLHRLCVLYLNDPEGTKNLVTELKFLDIDYSMFMGMKREPEDEELTGIERGYERFLEEEIYTEERISPTSEDSVSQDSRPYSSGSDGMGEHINLLPPPSTGKSDPNVLKSLRLFRPNLKRSKPNNLHSEVPPKVFVTSESVSPLAMSSTGTAARDKHVNAFIDKYLGGYNLLASQMQQQQIYDASKSKLPTQTYTNPHHHISQMGSYRGHPNTLWSNYKPNVYNVPSNQSMKISNIRNLSPFASTQPTSSFVHPRIEHIKRSLELVARPSEVKKASVYDLSKVQSYTKLDTGIVSPSSSINPNSRTTTQQNFFHNSKNGSNFLVNSSNMQQDQSCSLDKVNIDALNIKSRWLQIKENLKNLVVKEKVEDDDENQIVTLDLTKESSAKNSLKNLNSLDTNCSLNEKENFKNEFCFNDEQKCPENLVIKHLLENNVNTTLSKDPCSESLETQNFHTDLKNSDSPEKAENIKETVDINNTDRADSPEKCETLEEDITNKLPNLENVSEKCSSLEQHISEKFPHLENVTENDTNSEQNIFVNSDCAMNDLHKNVADKSLVSISKDVENKQKCECVSEVVISKNLFLESNDNNTEKNPNSEKSFCNSNSITEDALDPCVKFPENISLPSDTSEISHQDNNSDKSFSSVTATERTEGETIESAPAIKESISEDDENICSDLARPYVNTSENLLVSLNTEDKNVNMSEDSIVCSDNIVQSNIEDKESCQTLPIPYVDMSKNVITFASNGTQSEENHCLQIKLNKDNETETHIMSAVEDMPTVATTTNSNHCNHLKRHISEEELIKKYKIKEARVILHRLSLAECLKKKLIKLASKFLKPSLPTRKQPMRELKKIMEKSENKATDKRRRKSNIDDKPKNGLKPWPLKDINPKVNRRRDIKLNIFRQDECKGNFKTDVKYMNPRVVLKRLEFDKEKKA</sequence>
<dbReference type="EMBL" id="VTPC01090589">
    <property type="protein sequence ID" value="KAF2882761.1"/>
    <property type="molecule type" value="Genomic_DNA"/>
</dbReference>
<keyword evidence="4" id="KW-1185">Reference proteome</keyword>
<proteinExistence type="predicted"/>
<dbReference type="OrthoDB" id="6427254at2759"/>
<name>A0A8K0CCI1_IGNLU</name>
<evidence type="ECO:0000259" key="2">
    <source>
        <dbReference type="Pfam" id="PF25580"/>
    </source>
</evidence>
<feature type="region of interest" description="Disordered" evidence="1">
    <location>
        <begin position="1123"/>
        <end position="1162"/>
    </location>
</feature>
<evidence type="ECO:0000313" key="3">
    <source>
        <dbReference type="EMBL" id="KAF2882761.1"/>
    </source>
</evidence>
<feature type="domain" description="Zinc finger protein Rlf/292/654 TPR repeats" evidence="2">
    <location>
        <begin position="270"/>
        <end position="407"/>
    </location>
</feature>
<dbReference type="InterPro" id="IPR057986">
    <property type="entry name" value="TPR_Rlf/292/654"/>
</dbReference>
<feature type="compositionally biased region" description="Basic and acidic residues" evidence="1">
    <location>
        <begin position="1346"/>
        <end position="1355"/>
    </location>
</feature>
<dbReference type="Proteomes" id="UP000801492">
    <property type="component" value="Unassembled WGS sequence"/>
</dbReference>
<organism evidence="3 4">
    <name type="scientific">Ignelater luminosus</name>
    <name type="common">Cucubano</name>
    <name type="synonym">Pyrophorus luminosus</name>
    <dbReference type="NCBI Taxonomy" id="2038154"/>
    <lineage>
        <taxon>Eukaryota</taxon>
        <taxon>Metazoa</taxon>
        <taxon>Ecdysozoa</taxon>
        <taxon>Arthropoda</taxon>
        <taxon>Hexapoda</taxon>
        <taxon>Insecta</taxon>
        <taxon>Pterygota</taxon>
        <taxon>Neoptera</taxon>
        <taxon>Endopterygota</taxon>
        <taxon>Coleoptera</taxon>
        <taxon>Polyphaga</taxon>
        <taxon>Elateriformia</taxon>
        <taxon>Elateroidea</taxon>
        <taxon>Elateridae</taxon>
        <taxon>Agrypninae</taxon>
        <taxon>Pyrophorini</taxon>
        <taxon>Ignelater</taxon>
    </lineage>
</organism>
<feature type="region of interest" description="Disordered" evidence="1">
    <location>
        <begin position="564"/>
        <end position="590"/>
    </location>
</feature>
<reference evidence="3" key="1">
    <citation type="submission" date="2019-08" db="EMBL/GenBank/DDBJ databases">
        <title>The genome of the North American firefly Photinus pyralis.</title>
        <authorList>
            <consortium name="Photinus pyralis genome working group"/>
            <person name="Fallon T.R."/>
            <person name="Sander Lower S.E."/>
            <person name="Weng J.-K."/>
        </authorList>
    </citation>
    <scope>NUCLEOTIDE SEQUENCE</scope>
    <source>
        <strain evidence="3">TRF0915ILg1</strain>
        <tissue evidence="3">Whole body</tissue>
    </source>
</reference>
<gene>
    <name evidence="3" type="ORF">ILUMI_23425</name>
</gene>